<dbReference type="GeneID" id="9832281"/>
<dbReference type="RefSeq" id="XP_003081548.1">
    <property type="nucleotide sequence ID" value="XM_003081500.1"/>
</dbReference>
<name>Q010G0_OSTTA</name>
<dbReference type="Pfam" id="PF01042">
    <property type="entry name" value="Ribonuc_L-PSP"/>
    <property type="match status" value="1"/>
</dbReference>
<dbReference type="OMA" id="NEAWDAW"/>
<dbReference type="InterPro" id="IPR006175">
    <property type="entry name" value="YjgF/YER057c/UK114"/>
</dbReference>
<gene>
    <name evidence="2" type="ORF">BE221DRAFT_80788</name>
    <name evidence="1" type="ORF">OT_ostta10g01150</name>
</gene>
<proteinExistence type="predicted"/>
<dbReference type="KEGG" id="ota:OT_ostta10g01150"/>
<reference evidence="1" key="2">
    <citation type="journal article" date="2014" name="BMC Genomics">
        <title>An improved genome of the model marine alga Ostreococcus tauri unfolds by assessing Illumina de novo assemblies.</title>
        <authorList>
            <person name="Blanc-Mathieu R."/>
            <person name="Verhelst B."/>
            <person name="Derelle E."/>
            <person name="Rombauts S."/>
            <person name="Bouget F.Y."/>
            <person name="Carre I."/>
            <person name="Chateau A."/>
            <person name="Eyre-Walker A."/>
            <person name="Grimsley N."/>
            <person name="Moreau H."/>
            <person name="Piegu B."/>
            <person name="Rivals E."/>
            <person name="Schackwitz W."/>
            <person name="Van de Peer Y."/>
            <person name="Piganeau G."/>
        </authorList>
    </citation>
    <scope>NUCLEOTIDE SEQUENCE</scope>
    <source>
        <strain evidence="1">RCC4221</strain>
    </source>
</reference>
<reference evidence="2" key="3">
    <citation type="submission" date="2017-04" db="EMBL/GenBank/DDBJ databases">
        <title>Population genomics of picophytoplankton unveils novel chromosome hypervariability.</title>
        <authorList>
            <consortium name="DOE Joint Genome Institute"/>
            <person name="Blanc-Mathieu R."/>
            <person name="Krasovec M."/>
            <person name="Hebrard M."/>
            <person name="Yau S."/>
            <person name="Desgranges E."/>
            <person name="Martin J."/>
            <person name="Schackwitz W."/>
            <person name="Kuo A."/>
            <person name="Salin G."/>
            <person name="Donnadieu C."/>
            <person name="Desdevises Y."/>
            <person name="Sanchez-Ferandin S."/>
            <person name="Moreau H."/>
            <person name="Rivals E."/>
            <person name="Grigoriev I.V."/>
            <person name="Grimsley N."/>
            <person name="Eyre-Walker A."/>
            <person name="Piganeau G."/>
        </authorList>
    </citation>
    <scope>NUCLEOTIDE SEQUENCE [LARGE SCALE GENOMIC DNA]</scope>
    <source>
        <strain evidence="2">RCC 1115</strain>
    </source>
</reference>
<accession>Q010G0</accession>
<dbReference type="Proteomes" id="UP000009170">
    <property type="component" value="Unassembled WGS sequence"/>
</dbReference>
<dbReference type="InParanoid" id="Q010G0"/>
<reference evidence="1 3" key="1">
    <citation type="journal article" date="2006" name="Proc. Natl. Acad. Sci. U.S.A.">
        <title>Genome analysis of the smallest free-living eukaryote Ostreococcus tauri unveils many unique features.</title>
        <authorList>
            <person name="Derelle E."/>
            <person name="Ferraz C."/>
            <person name="Rombauts S."/>
            <person name="Rouze P."/>
            <person name="Worden A.Z."/>
            <person name="Robbens S."/>
            <person name="Partensky F."/>
            <person name="Degroeve S."/>
            <person name="Echeynie S."/>
            <person name="Cooke R."/>
            <person name="Saeys Y."/>
            <person name="Wuyts J."/>
            <person name="Jabbari K."/>
            <person name="Bowler C."/>
            <person name="Panaud O."/>
            <person name="Piegu B."/>
            <person name="Ball S.G."/>
            <person name="Ral J.-P."/>
            <person name="Bouget F.-Y."/>
            <person name="Piganeau G."/>
            <person name="De Baets B."/>
            <person name="Picard A."/>
            <person name="Delseny M."/>
            <person name="Demaille J."/>
            <person name="Van de Peer Y."/>
            <person name="Moreau H."/>
        </authorList>
    </citation>
    <scope>NUCLEOTIDE SEQUENCE [LARGE SCALE GENOMIC DNA]</scope>
    <source>
        <strain evidence="1 3">OTTH0595</strain>
    </source>
</reference>
<accession>A0A454XWS5</accession>
<dbReference type="EMBL" id="KZ155832">
    <property type="protein sequence ID" value="OUS43393.1"/>
    <property type="molecule type" value="Genomic_DNA"/>
</dbReference>
<dbReference type="OrthoDB" id="309640at2759"/>
<dbReference type="InterPro" id="IPR035709">
    <property type="entry name" value="YoaB-like"/>
</dbReference>
<accession>A0A1Y5I5M1</accession>
<dbReference type="Proteomes" id="UP000195557">
    <property type="component" value="Unassembled WGS sequence"/>
</dbReference>
<dbReference type="PANTHER" id="PTHR47328">
    <property type="match status" value="1"/>
</dbReference>
<protein>
    <submittedName>
        <fullName evidence="2">Endoribonuclease L-PSP family protein</fullName>
    </submittedName>
    <submittedName>
        <fullName evidence="1">Endoribonuclease L-PSP/chorismate mutase-like</fullName>
    </submittedName>
</protein>
<dbReference type="SUPFAM" id="SSF55298">
    <property type="entry name" value="YjgF-like"/>
    <property type="match status" value="1"/>
</dbReference>
<sequence>MAIERLGVDEDAKYSQVVVHGETCYFAGQAELGDGIEAQTRRTLEECDRVLAMAGTDKTRLLSVTVWLKDMGDYAAFNEAYLEWIDGGHKPVRACVQSEMALPEYLVEIQMIAAKK</sequence>
<dbReference type="Gene3D" id="3.30.1330.40">
    <property type="entry name" value="RutC-like"/>
    <property type="match status" value="1"/>
</dbReference>
<dbReference type="CDD" id="cd06150">
    <property type="entry name" value="YjgF_YER057c_UK114_like_2"/>
    <property type="match status" value="1"/>
</dbReference>
<dbReference type="InterPro" id="IPR035959">
    <property type="entry name" value="RutC-like_sf"/>
</dbReference>
<dbReference type="PANTHER" id="PTHR47328:SF1">
    <property type="entry name" value="RUTC FAMILY PROTEIN YOAB"/>
    <property type="match status" value="1"/>
</dbReference>
<evidence type="ECO:0000313" key="3">
    <source>
        <dbReference type="Proteomes" id="UP000009170"/>
    </source>
</evidence>
<keyword evidence="3" id="KW-1185">Reference proteome</keyword>
<dbReference type="EMBL" id="CAID01000010">
    <property type="protein sequence ID" value="CAL56072.1"/>
    <property type="molecule type" value="Genomic_DNA"/>
</dbReference>
<dbReference type="AlphaFoldDB" id="Q010G0"/>
<evidence type="ECO:0000313" key="2">
    <source>
        <dbReference type="EMBL" id="OUS43393.1"/>
    </source>
</evidence>
<evidence type="ECO:0000313" key="1">
    <source>
        <dbReference type="EMBL" id="CAL56072.1"/>
    </source>
</evidence>
<organism evidence="1 3">
    <name type="scientific">Ostreococcus tauri</name>
    <name type="common">Marine green alga</name>
    <dbReference type="NCBI Taxonomy" id="70448"/>
    <lineage>
        <taxon>Eukaryota</taxon>
        <taxon>Viridiplantae</taxon>
        <taxon>Chlorophyta</taxon>
        <taxon>Mamiellophyceae</taxon>
        <taxon>Mamiellales</taxon>
        <taxon>Bathycoccaceae</taxon>
        <taxon>Ostreococcus</taxon>
    </lineage>
</organism>